<evidence type="ECO:0000256" key="3">
    <source>
        <dbReference type="ARBA" id="ARBA00022692"/>
    </source>
</evidence>
<dbReference type="Pfam" id="PF00122">
    <property type="entry name" value="E1-E2_ATPase"/>
    <property type="match status" value="1"/>
</dbReference>
<dbReference type="PRINTS" id="PR00119">
    <property type="entry name" value="CATATPASE"/>
</dbReference>
<evidence type="ECO:0000256" key="4">
    <source>
        <dbReference type="ARBA" id="ARBA00022741"/>
    </source>
</evidence>
<accession>A0A2A8D269</accession>
<dbReference type="InterPro" id="IPR044492">
    <property type="entry name" value="P_typ_ATPase_HD_dom"/>
</dbReference>
<sequence length="1019" mass="108975">MMTANQRRPLWGCRTYPTGHGHVVVSAGQSKEGGPASQVRKEQPDLEYAHAAGRSTAGSPLADEHRRVVNLPSFACVIIRALNHRCTFDSFDPVSADLWCLPVLTLRMPMSTPGTAEVTPVPDDSTIKLDDRLQTPWATSSSDVLAALKTSESGLSADAVRERRDVFGWNRMREPETVGLIQIIVRQLRSLVVLLLAAAALVALFMGDAVEAAAIGIVLILNTAIGAAMEWRAVRSMEALRAMDEIYCVVVRGDDVERISAVHLVPGDIVRLEEGDLVPADMRLISVAQLQVNESALTGESAPVMKDTEAIDPETVLAERQNMSYKGTAVATGSATGVVTSIGTETEVGEISSMVATDESERTPLEERLDLLGRSLLRVVLFITVAVGLAGVVSGKETHLMLETAIALAVAAIPEGLPVVATIALARGLRRMARRNALVRRLSSVETLGATGVICTDKTGTLTENEMRVVRWLPATHDGHPGEPIDPREAPEQVAQPMALAALCTSATLSEGKSTGDPMEIAILRLAEKAGVNLDAVRQSNPEVDRVAFSRETRQMATIHEVGSQELVIVKGAPEAVIEGAEQAGMSEATPLIASGADGQTDARMSKTNEPAGLTRSVREAWLSANEAFGAEGLRVLALATRPRNRGETEEAPFHDLTLLGLIGLLDPPREDVRSVVESCRRAGIRVVMVTGDQAATARSVAVAVGLVDDHDAPVIDGRDFEARADDDIAIYARVSPRQKLELIDAFHDRGDVVAMTGDGVNDAPALQRADIGVAMGQRGTQVAQDAADVILQDDALATILVAIEEGRTIFGNIRAFVRYLLSCNVAEVMVVGGASFTGLPLPILPLQILFLNLVTDVFPALALGMNDAEEDTLSHPPRPPEEPIIARRHWLEIVSYSAVISIAVISSLLVSLHILDYTASEAVTVSFLTLAISQLLHVFNMHSPGSTFFHNAVTRNPHVWGAIVLCLGILAGALFIPPIASVLSLQTPTLEGWLVVAMGSLSPFVPPLARWFYSLLVK</sequence>
<comment type="caution">
    <text evidence="12">The sequence shown here is derived from an EMBL/GenBank/DDBJ whole genome shotgun (WGS) entry which is preliminary data.</text>
</comment>
<dbReference type="Pfam" id="PF00690">
    <property type="entry name" value="Cation_ATPase_N"/>
    <property type="match status" value="1"/>
</dbReference>
<dbReference type="Gene3D" id="2.70.150.10">
    <property type="entry name" value="Calcium-transporting ATPase, cytoplasmic transduction domain A"/>
    <property type="match status" value="1"/>
</dbReference>
<dbReference type="SFLD" id="SFLDG00002">
    <property type="entry name" value="C1.7:_P-type_atpase_like"/>
    <property type="match status" value="1"/>
</dbReference>
<keyword evidence="8 10" id="KW-1133">Transmembrane helix</keyword>
<dbReference type="Gene3D" id="1.20.1110.10">
    <property type="entry name" value="Calcium-transporting ATPase, transmembrane domain"/>
    <property type="match status" value="1"/>
</dbReference>
<dbReference type="Pfam" id="PF13246">
    <property type="entry name" value="Cation_ATPase"/>
    <property type="match status" value="1"/>
</dbReference>
<gene>
    <name evidence="12" type="ORF">CRI94_01810</name>
</gene>
<evidence type="ECO:0000313" key="13">
    <source>
        <dbReference type="Proteomes" id="UP000220102"/>
    </source>
</evidence>
<keyword evidence="4" id="KW-0547">Nucleotide-binding</keyword>
<dbReference type="InterPro" id="IPR059000">
    <property type="entry name" value="ATPase_P-type_domA"/>
</dbReference>
<dbReference type="InterPro" id="IPR008250">
    <property type="entry name" value="ATPase_P-typ_transduc_dom_A_sf"/>
</dbReference>
<dbReference type="InterPro" id="IPR004014">
    <property type="entry name" value="ATPase_P-typ_cation-transptr_N"/>
</dbReference>
<dbReference type="SUPFAM" id="SSF81660">
    <property type="entry name" value="Metal cation-transporting ATPase, ATP-binding domain N"/>
    <property type="match status" value="1"/>
</dbReference>
<dbReference type="AlphaFoldDB" id="A0A2A8D269"/>
<keyword evidence="9 10" id="KW-0472">Membrane</keyword>
<keyword evidence="6" id="KW-0460">Magnesium</keyword>
<dbReference type="InterPro" id="IPR036412">
    <property type="entry name" value="HAD-like_sf"/>
</dbReference>
<keyword evidence="2" id="KW-0597">Phosphoprotein</keyword>
<organism evidence="12 13">
    <name type="scientific">Longibacter salinarum</name>
    <dbReference type="NCBI Taxonomy" id="1850348"/>
    <lineage>
        <taxon>Bacteria</taxon>
        <taxon>Pseudomonadati</taxon>
        <taxon>Rhodothermota</taxon>
        <taxon>Rhodothermia</taxon>
        <taxon>Rhodothermales</taxon>
        <taxon>Salisaetaceae</taxon>
        <taxon>Longibacter</taxon>
    </lineage>
</organism>
<protein>
    <submittedName>
        <fullName evidence="12">ATPase</fullName>
    </submittedName>
</protein>
<evidence type="ECO:0000256" key="1">
    <source>
        <dbReference type="ARBA" id="ARBA00004127"/>
    </source>
</evidence>
<keyword evidence="13" id="KW-1185">Reference proteome</keyword>
<reference evidence="12 13" key="1">
    <citation type="submission" date="2017-10" db="EMBL/GenBank/DDBJ databases">
        <title>Draft genome of Longibacter Salinarum.</title>
        <authorList>
            <person name="Goh K.M."/>
            <person name="Shamsir M.S."/>
            <person name="Lim S.W."/>
        </authorList>
    </citation>
    <scope>NUCLEOTIDE SEQUENCE [LARGE SCALE GENOMIC DNA]</scope>
    <source>
        <strain evidence="12 13">KCTC 52045</strain>
    </source>
</reference>
<dbReference type="PRINTS" id="PR00120">
    <property type="entry name" value="HATPASE"/>
</dbReference>
<evidence type="ECO:0000256" key="9">
    <source>
        <dbReference type="ARBA" id="ARBA00023136"/>
    </source>
</evidence>
<keyword evidence="3 10" id="KW-0812">Transmembrane</keyword>
<evidence type="ECO:0000256" key="2">
    <source>
        <dbReference type="ARBA" id="ARBA00022553"/>
    </source>
</evidence>
<dbReference type="SUPFAM" id="SSF56784">
    <property type="entry name" value="HAD-like"/>
    <property type="match status" value="1"/>
</dbReference>
<dbReference type="OrthoDB" id="1521937at2"/>
<dbReference type="InterPro" id="IPR023214">
    <property type="entry name" value="HAD_sf"/>
</dbReference>
<dbReference type="InterPro" id="IPR006068">
    <property type="entry name" value="ATPase_P-typ_cation-transptr_C"/>
</dbReference>
<evidence type="ECO:0000256" key="5">
    <source>
        <dbReference type="ARBA" id="ARBA00022840"/>
    </source>
</evidence>
<feature type="transmembrane region" description="Helical" evidence="10">
    <location>
        <begin position="922"/>
        <end position="940"/>
    </location>
</feature>
<dbReference type="SFLD" id="SFLDF00027">
    <property type="entry name" value="p-type_atpase"/>
    <property type="match status" value="1"/>
</dbReference>
<dbReference type="InterPro" id="IPR001757">
    <property type="entry name" value="P_typ_ATPase"/>
</dbReference>
<evidence type="ECO:0000256" key="6">
    <source>
        <dbReference type="ARBA" id="ARBA00022842"/>
    </source>
</evidence>
<dbReference type="PROSITE" id="PS00154">
    <property type="entry name" value="ATPASE_E1_E2"/>
    <property type="match status" value="1"/>
</dbReference>
<feature type="transmembrane region" description="Helical" evidence="10">
    <location>
        <begin position="212"/>
        <end position="231"/>
    </location>
</feature>
<dbReference type="GO" id="GO:0012505">
    <property type="term" value="C:endomembrane system"/>
    <property type="evidence" value="ECO:0007669"/>
    <property type="project" value="UniProtKB-SubCell"/>
</dbReference>
<comment type="subcellular location">
    <subcellularLocation>
        <location evidence="1">Endomembrane system</location>
        <topology evidence="1">Multi-pass membrane protein</topology>
    </subcellularLocation>
</comment>
<dbReference type="FunFam" id="2.70.150.10:FF:000160">
    <property type="entry name" value="Sarcoplasmic/endoplasmic reticulum calcium ATPase 1"/>
    <property type="match status" value="1"/>
</dbReference>
<dbReference type="Gene3D" id="3.40.1110.10">
    <property type="entry name" value="Calcium-transporting ATPase, cytoplasmic domain N"/>
    <property type="match status" value="1"/>
</dbReference>
<evidence type="ECO:0000256" key="7">
    <source>
        <dbReference type="ARBA" id="ARBA00022967"/>
    </source>
</evidence>
<proteinExistence type="predicted"/>
<dbReference type="GO" id="GO:0016887">
    <property type="term" value="F:ATP hydrolysis activity"/>
    <property type="evidence" value="ECO:0007669"/>
    <property type="project" value="InterPro"/>
</dbReference>
<feature type="transmembrane region" description="Helical" evidence="10">
    <location>
        <begin position="993"/>
        <end position="1014"/>
    </location>
</feature>
<dbReference type="Gene3D" id="3.40.50.1000">
    <property type="entry name" value="HAD superfamily/HAD-like"/>
    <property type="match status" value="1"/>
</dbReference>
<dbReference type="PANTHER" id="PTHR42861">
    <property type="entry name" value="CALCIUM-TRANSPORTING ATPASE"/>
    <property type="match status" value="1"/>
</dbReference>
<evidence type="ECO:0000313" key="12">
    <source>
        <dbReference type="EMBL" id="PEN15049.1"/>
    </source>
</evidence>
<evidence type="ECO:0000256" key="10">
    <source>
        <dbReference type="SAM" id="Phobius"/>
    </source>
</evidence>
<feature type="domain" description="Cation-transporting P-type ATPase N-terminal" evidence="11">
    <location>
        <begin position="135"/>
        <end position="208"/>
    </location>
</feature>
<feature type="transmembrane region" description="Helical" evidence="10">
    <location>
        <begin position="188"/>
        <end position="206"/>
    </location>
</feature>
<keyword evidence="7" id="KW-1278">Translocase</keyword>
<dbReference type="InterPro" id="IPR023298">
    <property type="entry name" value="ATPase_P-typ_TM_dom_sf"/>
</dbReference>
<feature type="transmembrane region" description="Helical" evidence="10">
    <location>
        <begin position="960"/>
        <end position="981"/>
    </location>
</feature>
<dbReference type="EMBL" id="PDEQ01000001">
    <property type="protein sequence ID" value="PEN15049.1"/>
    <property type="molecule type" value="Genomic_DNA"/>
</dbReference>
<name>A0A2A8D269_9BACT</name>
<dbReference type="SUPFAM" id="SSF81665">
    <property type="entry name" value="Calcium ATPase, transmembrane domain M"/>
    <property type="match status" value="1"/>
</dbReference>
<dbReference type="NCBIfam" id="TIGR01494">
    <property type="entry name" value="ATPase_P-type"/>
    <property type="match status" value="2"/>
</dbReference>
<dbReference type="Proteomes" id="UP000220102">
    <property type="component" value="Unassembled WGS sequence"/>
</dbReference>
<dbReference type="SFLD" id="SFLDS00003">
    <property type="entry name" value="Haloacid_Dehalogenase"/>
    <property type="match status" value="1"/>
</dbReference>
<dbReference type="SUPFAM" id="SSF81653">
    <property type="entry name" value="Calcium ATPase, transduction domain A"/>
    <property type="match status" value="1"/>
</dbReference>
<dbReference type="GO" id="GO:0005524">
    <property type="term" value="F:ATP binding"/>
    <property type="evidence" value="ECO:0007669"/>
    <property type="project" value="UniProtKB-KW"/>
</dbReference>
<keyword evidence="5" id="KW-0067">ATP-binding</keyword>
<dbReference type="InterPro" id="IPR018303">
    <property type="entry name" value="ATPase_P-typ_P_site"/>
</dbReference>
<feature type="transmembrane region" description="Helical" evidence="10">
    <location>
        <begin position="405"/>
        <end position="426"/>
    </location>
</feature>
<dbReference type="InterPro" id="IPR023299">
    <property type="entry name" value="ATPase_P-typ_cyto_dom_N"/>
</dbReference>
<feature type="transmembrane region" description="Helical" evidence="10">
    <location>
        <begin position="375"/>
        <end position="393"/>
    </location>
</feature>
<evidence type="ECO:0000259" key="11">
    <source>
        <dbReference type="SMART" id="SM00831"/>
    </source>
</evidence>
<feature type="transmembrane region" description="Helical" evidence="10">
    <location>
        <begin position="894"/>
        <end position="916"/>
    </location>
</feature>
<dbReference type="SMART" id="SM00831">
    <property type="entry name" value="Cation_ATPase_N"/>
    <property type="match status" value="1"/>
</dbReference>
<dbReference type="Pfam" id="PF00689">
    <property type="entry name" value="Cation_ATPase_C"/>
    <property type="match status" value="1"/>
</dbReference>
<evidence type="ECO:0000256" key="8">
    <source>
        <dbReference type="ARBA" id="ARBA00022989"/>
    </source>
</evidence>
<dbReference type="GO" id="GO:0016020">
    <property type="term" value="C:membrane"/>
    <property type="evidence" value="ECO:0007669"/>
    <property type="project" value="InterPro"/>
</dbReference>